<keyword evidence="3" id="KW-1185">Reference proteome</keyword>
<evidence type="ECO:0000313" key="3">
    <source>
        <dbReference type="Proteomes" id="UP000001227"/>
    </source>
</evidence>
<dbReference type="AlphaFoldDB" id="B3ET35"/>
<dbReference type="EMBL" id="CP001102">
    <property type="protein sequence ID" value="ACE06387.1"/>
    <property type="molecule type" value="Genomic_DNA"/>
</dbReference>
<keyword evidence="1" id="KW-0472">Membrane</keyword>
<evidence type="ECO:0000313" key="2">
    <source>
        <dbReference type="EMBL" id="ACE06387.1"/>
    </source>
</evidence>
<dbReference type="Proteomes" id="UP000001227">
    <property type="component" value="Chromosome"/>
</dbReference>
<feature type="transmembrane region" description="Helical" evidence="1">
    <location>
        <begin position="66"/>
        <end position="88"/>
    </location>
</feature>
<name>B3ET35_AMOA5</name>
<evidence type="ECO:0000256" key="1">
    <source>
        <dbReference type="SAM" id="Phobius"/>
    </source>
</evidence>
<feature type="transmembrane region" description="Helical" evidence="1">
    <location>
        <begin position="131"/>
        <end position="163"/>
    </location>
</feature>
<protein>
    <submittedName>
        <fullName evidence="2">Uncharacterized protein</fullName>
    </submittedName>
</protein>
<keyword evidence="1" id="KW-1133">Transmembrane helix</keyword>
<dbReference type="HOGENOM" id="CLU_611988_0_0_10"/>
<dbReference type="eggNOG" id="COG0317">
    <property type="taxonomic scope" value="Bacteria"/>
</dbReference>
<reference evidence="2 3" key="1">
    <citation type="journal article" date="2010" name="J. Bacteriol.">
        <title>The genome of the amoeba symbiont 'Candidatus Amoebophilus asiaticus' reveals common mechanisms for host cell interaction among amoeba-associated bacteria.</title>
        <authorList>
            <person name="Schmitz-Esser S."/>
            <person name="Tischler P."/>
            <person name="Arnold R."/>
            <person name="Montanaro J."/>
            <person name="Wagner M."/>
            <person name="Rattei T."/>
            <person name="Horn M."/>
        </authorList>
    </citation>
    <scope>NUCLEOTIDE SEQUENCE [LARGE SCALE GENOMIC DNA]</scope>
    <source>
        <strain evidence="2 3">5a2</strain>
    </source>
</reference>
<dbReference type="KEGG" id="aas:Aasi_1039"/>
<organism evidence="2 3">
    <name type="scientific">Amoebophilus asiaticus (strain 5a2)</name>
    <dbReference type="NCBI Taxonomy" id="452471"/>
    <lineage>
        <taxon>Bacteria</taxon>
        <taxon>Pseudomonadati</taxon>
        <taxon>Bacteroidota</taxon>
        <taxon>Cytophagia</taxon>
        <taxon>Cytophagales</taxon>
        <taxon>Amoebophilaceae</taxon>
        <taxon>Candidatus Amoebophilus</taxon>
    </lineage>
</organism>
<sequence length="447" mass="52199">MQVYQMKNSWWQKTLYYLYHLPQNIYSYSKYKVEKYGAEYTPFAFFMAFNYMIPLFMGIQPGNNSIYVWLLIVKTIGVSLCIGLLLRSYWAEWFQKYFPIYWHFTLFYCIPFSFTLLFLMNGSNIQSLLNVALASMLLILLVDWTTFLSLSLAGSIIGIWFYAQFIDKIPVLDLYDLYIIFQVCVFSMVIGLIFGRRREIYMDFMSKGKYQLRKTQQEAFWEVAALMQYRETLLQELNPDKGAISNDIIATYMQQAICRMANHMQLDITLVNLKELLKEVGVSCNSTDLKQSQLYFKKETEKDVLRTDVSKLKQLLFNAINYIGRDHSSNPINVVIKDSEIKYNVANIETPGSSKLPALEIVITKEFLQPSKSQLPLYMIDLNLSSGWLDEQENDPLLIENAYIIDTQYGYVAKQSSQTLVYILPVSLPKMQYISTQFFNKYTEAKI</sequence>
<dbReference type="STRING" id="452471.Aasi_1039"/>
<feature type="transmembrane region" description="Helical" evidence="1">
    <location>
        <begin position="175"/>
        <end position="195"/>
    </location>
</feature>
<feature type="transmembrane region" description="Helical" evidence="1">
    <location>
        <begin position="40"/>
        <end position="59"/>
    </location>
</feature>
<accession>B3ET35</accession>
<proteinExistence type="predicted"/>
<keyword evidence="1" id="KW-0812">Transmembrane</keyword>
<feature type="transmembrane region" description="Helical" evidence="1">
    <location>
        <begin position="100"/>
        <end position="119"/>
    </location>
</feature>
<gene>
    <name evidence="2" type="ordered locus">Aasi_1039</name>
</gene>